<dbReference type="PANTHER" id="PTHR43567">
    <property type="entry name" value="FLAVOREDOXIN-RELATED-RELATED"/>
    <property type="match status" value="1"/>
</dbReference>
<gene>
    <name evidence="3" type="ORF">F7D73_05620</name>
</gene>
<dbReference type="PANTHER" id="PTHR43567:SF5">
    <property type="entry name" value="HYPOTHETICAL CYTOSOLIC PROTEIN"/>
    <property type="match status" value="1"/>
</dbReference>
<dbReference type="AlphaFoldDB" id="A0A6G1TYP3"/>
<name>A0A6G1TYP3_9BACT</name>
<comment type="caution">
    <text evidence="3">The sequence shown here is derived from an EMBL/GenBank/DDBJ whole genome shotgun (WGS) entry which is preliminary data.</text>
</comment>
<dbReference type="OrthoDB" id="9791490at2"/>
<evidence type="ECO:0000256" key="1">
    <source>
        <dbReference type="ARBA" id="ARBA00038054"/>
    </source>
</evidence>
<dbReference type="SUPFAM" id="SSF50475">
    <property type="entry name" value="FMN-binding split barrel"/>
    <property type="match status" value="1"/>
</dbReference>
<reference evidence="3 4" key="1">
    <citation type="submission" date="2019-09" db="EMBL/GenBank/DDBJ databases">
        <title>Distinct polysaccharide growth profiles of human intestinal Prevotella copri isolates.</title>
        <authorList>
            <person name="Fehlner-Peach H."/>
            <person name="Magnabosco C."/>
            <person name="Raghavan V."/>
            <person name="Scher J.U."/>
            <person name="Tett A."/>
            <person name="Cox L.M."/>
            <person name="Gottsegen C."/>
            <person name="Watters A."/>
            <person name="Wiltshire- Gordon J.D."/>
            <person name="Segata N."/>
            <person name="Bonneau R."/>
            <person name="Littman D.R."/>
        </authorList>
    </citation>
    <scope>NUCLEOTIDE SEQUENCE [LARGE SCALE GENOMIC DNA]</scope>
    <source>
        <strain evidence="4">iA622</strain>
    </source>
</reference>
<dbReference type="EMBL" id="VZCB01000047">
    <property type="protein sequence ID" value="MQN80434.1"/>
    <property type="molecule type" value="Genomic_DNA"/>
</dbReference>
<organism evidence="3 4">
    <name type="scientific">Segatella copri</name>
    <dbReference type="NCBI Taxonomy" id="165179"/>
    <lineage>
        <taxon>Bacteria</taxon>
        <taxon>Pseudomonadati</taxon>
        <taxon>Bacteroidota</taxon>
        <taxon>Bacteroidia</taxon>
        <taxon>Bacteroidales</taxon>
        <taxon>Prevotellaceae</taxon>
        <taxon>Segatella</taxon>
    </lineage>
</organism>
<evidence type="ECO:0000259" key="2">
    <source>
        <dbReference type="Pfam" id="PF01613"/>
    </source>
</evidence>
<dbReference type="Pfam" id="PF01613">
    <property type="entry name" value="Flavin_Reduct"/>
    <property type="match status" value="1"/>
</dbReference>
<sequence length="168" mass="19349">MEKINVKELNDNIFDTIGKEWMLVCAGNKEKFNMMTASWGCLGWLWNKPVAVVFIRPERFTHGIIEENEFMTLSFLGNSEEARKIYNFCGSKSGRDFDKAKETGLTPVETDNGSIAFEQSRLTLECRKLYKDNMTAEKFLDKDLLQWYGAKGGFHDVYVVEITNAYTK</sequence>
<dbReference type="InterPro" id="IPR002563">
    <property type="entry name" value="Flavin_Rdtase-like_dom"/>
</dbReference>
<dbReference type="InterPro" id="IPR012349">
    <property type="entry name" value="Split_barrel_FMN-bd"/>
</dbReference>
<dbReference type="InterPro" id="IPR052174">
    <property type="entry name" value="Flavoredoxin"/>
</dbReference>
<comment type="similarity">
    <text evidence="1">Belongs to the flavoredoxin family.</text>
</comment>
<dbReference type="RefSeq" id="WP_153122913.1">
    <property type="nucleotide sequence ID" value="NZ_CP152352.1"/>
</dbReference>
<accession>A0A6G1TYP3</accession>
<dbReference type="GO" id="GO:0016646">
    <property type="term" value="F:oxidoreductase activity, acting on the CH-NH group of donors, NAD or NADP as acceptor"/>
    <property type="evidence" value="ECO:0007669"/>
    <property type="project" value="UniProtKB-ARBA"/>
</dbReference>
<evidence type="ECO:0000313" key="3">
    <source>
        <dbReference type="EMBL" id="MQN80434.1"/>
    </source>
</evidence>
<protein>
    <submittedName>
        <fullName evidence="3">Flavin reductase family protein</fullName>
    </submittedName>
</protein>
<dbReference type="GO" id="GO:0010181">
    <property type="term" value="F:FMN binding"/>
    <property type="evidence" value="ECO:0007669"/>
    <property type="project" value="InterPro"/>
</dbReference>
<evidence type="ECO:0000313" key="4">
    <source>
        <dbReference type="Proteomes" id="UP000480425"/>
    </source>
</evidence>
<dbReference type="Proteomes" id="UP000480425">
    <property type="component" value="Unassembled WGS sequence"/>
</dbReference>
<feature type="domain" description="Flavin reductase like" evidence="2">
    <location>
        <begin position="20"/>
        <end position="167"/>
    </location>
</feature>
<proteinExistence type="inferred from homology"/>
<dbReference type="Gene3D" id="2.30.110.10">
    <property type="entry name" value="Electron Transport, Fmn-binding Protein, Chain A"/>
    <property type="match status" value="1"/>
</dbReference>